<comment type="caution">
    <text evidence="1">The sequence shown here is derived from an EMBL/GenBank/DDBJ whole genome shotgun (WGS) entry which is preliminary data.</text>
</comment>
<dbReference type="EMBL" id="JAEAOA010001337">
    <property type="protein sequence ID" value="KAK3597068.1"/>
    <property type="molecule type" value="Genomic_DNA"/>
</dbReference>
<dbReference type="Pfam" id="PF15075">
    <property type="entry name" value="SPMAP1-like"/>
    <property type="match status" value="1"/>
</dbReference>
<dbReference type="PANTHER" id="PTHR34221">
    <property type="entry name" value="HYPOTHETICAL PROTEIN LOC691189"/>
    <property type="match status" value="1"/>
</dbReference>
<accession>A0AAE0SSZ8</accession>
<dbReference type="AlphaFoldDB" id="A0AAE0SSZ8"/>
<dbReference type="PANTHER" id="PTHR34221:SF1">
    <property type="match status" value="1"/>
</dbReference>
<reference evidence="1" key="1">
    <citation type="journal article" date="2021" name="Genome Biol. Evol.">
        <title>A High-Quality Reference Genome for a Parasitic Bivalve with Doubly Uniparental Inheritance (Bivalvia: Unionida).</title>
        <authorList>
            <person name="Smith C.H."/>
        </authorList>
    </citation>
    <scope>NUCLEOTIDE SEQUENCE</scope>
    <source>
        <strain evidence="1">CHS0354</strain>
    </source>
</reference>
<dbReference type="InterPro" id="IPR028027">
    <property type="entry name" value="SPMAP1"/>
</dbReference>
<dbReference type="Proteomes" id="UP001195483">
    <property type="component" value="Unassembled WGS sequence"/>
</dbReference>
<evidence type="ECO:0000313" key="2">
    <source>
        <dbReference type="Proteomes" id="UP001195483"/>
    </source>
</evidence>
<protein>
    <submittedName>
        <fullName evidence="1">Uncharacterized protein</fullName>
    </submittedName>
</protein>
<reference evidence="1" key="2">
    <citation type="journal article" date="2021" name="Genome Biol. Evol.">
        <title>Developing a high-quality reference genome for a parasitic bivalve with doubly uniparental inheritance (Bivalvia: Unionida).</title>
        <authorList>
            <person name="Smith C.H."/>
        </authorList>
    </citation>
    <scope>NUCLEOTIDE SEQUENCE</scope>
    <source>
        <strain evidence="1">CHS0354</strain>
        <tissue evidence="1">Mantle</tissue>
    </source>
</reference>
<evidence type="ECO:0000313" key="1">
    <source>
        <dbReference type="EMBL" id="KAK3597068.1"/>
    </source>
</evidence>
<organism evidence="1 2">
    <name type="scientific">Potamilus streckersoni</name>
    <dbReference type="NCBI Taxonomy" id="2493646"/>
    <lineage>
        <taxon>Eukaryota</taxon>
        <taxon>Metazoa</taxon>
        <taxon>Spiralia</taxon>
        <taxon>Lophotrochozoa</taxon>
        <taxon>Mollusca</taxon>
        <taxon>Bivalvia</taxon>
        <taxon>Autobranchia</taxon>
        <taxon>Heteroconchia</taxon>
        <taxon>Palaeoheterodonta</taxon>
        <taxon>Unionida</taxon>
        <taxon>Unionoidea</taxon>
        <taxon>Unionidae</taxon>
        <taxon>Ambleminae</taxon>
        <taxon>Lampsilini</taxon>
        <taxon>Potamilus</taxon>
    </lineage>
</organism>
<name>A0AAE0SSZ8_9BIVA</name>
<gene>
    <name evidence="1" type="ORF">CHS0354_022073</name>
</gene>
<keyword evidence="2" id="KW-1185">Reference proteome</keyword>
<proteinExistence type="predicted"/>
<reference evidence="1" key="3">
    <citation type="submission" date="2023-05" db="EMBL/GenBank/DDBJ databases">
        <authorList>
            <person name="Smith C.H."/>
        </authorList>
    </citation>
    <scope>NUCLEOTIDE SEQUENCE</scope>
    <source>
        <strain evidence="1">CHS0354</strain>
        <tissue evidence="1">Mantle</tissue>
    </source>
</reference>
<sequence>MSWSTDAAIMKKSQIKLNFVYVLFQNCFGDDLLSDVRISGVTYGSHLWHKDKVPKSFFYFRMAWVTYGSPLWHKDKVPDHIHPLPDIHQRKEYESKFINDAIRTQVYHYPRKKPIIPPYDAVKDKYARAYFQSPLVKAILQRTALMQNPVSNLSINFEKTKYSEIFNILKLSNFMKVAPLHEIASLFST</sequence>